<keyword evidence="2" id="KW-1185">Reference proteome</keyword>
<organism evidence="1 2">
    <name type="scientific">Linderina macrospora</name>
    <dbReference type="NCBI Taxonomy" id="4868"/>
    <lineage>
        <taxon>Eukaryota</taxon>
        <taxon>Fungi</taxon>
        <taxon>Fungi incertae sedis</taxon>
        <taxon>Zoopagomycota</taxon>
        <taxon>Kickxellomycotina</taxon>
        <taxon>Kickxellomycetes</taxon>
        <taxon>Kickxellales</taxon>
        <taxon>Kickxellaceae</taxon>
        <taxon>Linderina</taxon>
    </lineage>
</organism>
<protein>
    <submittedName>
        <fullName evidence="1">Uncharacterized protein</fullName>
    </submittedName>
</protein>
<evidence type="ECO:0000313" key="1">
    <source>
        <dbReference type="EMBL" id="KAJ1935814.1"/>
    </source>
</evidence>
<evidence type="ECO:0000313" key="2">
    <source>
        <dbReference type="Proteomes" id="UP001150603"/>
    </source>
</evidence>
<name>A0ACC1J391_9FUNG</name>
<sequence>MRKRHDWGVTRMDATTWGTLIQGYRERKDWESVDKCVSLATKACHDWRKDPKTGIEPTVKLWTTIVSIYAQRDMVPQMIGARRVMTVLGLEISSWAFATVFAALHRMRRSLARNRKDTWPAVEFAVQEFEAMRDGGVLPNATVLTNVILTIGLKNQAQDQKFDIHFAQLQNKLESIGGQVKSELENMVVRGRDPNIYAALLNLSSGSANIHDTEAIWQTLEVEMR</sequence>
<dbReference type="Proteomes" id="UP001150603">
    <property type="component" value="Unassembled WGS sequence"/>
</dbReference>
<accession>A0ACC1J391</accession>
<proteinExistence type="predicted"/>
<reference evidence="1" key="1">
    <citation type="submission" date="2022-07" db="EMBL/GenBank/DDBJ databases">
        <title>Phylogenomic reconstructions and comparative analyses of Kickxellomycotina fungi.</title>
        <authorList>
            <person name="Reynolds N.K."/>
            <person name="Stajich J.E."/>
            <person name="Barry K."/>
            <person name="Grigoriev I.V."/>
            <person name="Crous P."/>
            <person name="Smith M.E."/>
        </authorList>
    </citation>
    <scope>NUCLEOTIDE SEQUENCE</scope>
    <source>
        <strain evidence="1">NRRL 5244</strain>
    </source>
</reference>
<gene>
    <name evidence="1" type="ORF">FBU59_005264</name>
</gene>
<feature type="non-terminal residue" evidence="1">
    <location>
        <position position="225"/>
    </location>
</feature>
<comment type="caution">
    <text evidence="1">The sequence shown here is derived from an EMBL/GenBank/DDBJ whole genome shotgun (WGS) entry which is preliminary data.</text>
</comment>
<dbReference type="EMBL" id="JANBPW010004109">
    <property type="protein sequence ID" value="KAJ1935814.1"/>
    <property type="molecule type" value="Genomic_DNA"/>
</dbReference>